<feature type="compositionally biased region" description="Acidic residues" evidence="5">
    <location>
        <begin position="494"/>
        <end position="533"/>
    </location>
</feature>
<evidence type="ECO:0000256" key="3">
    <source>
        <dbReference type="ARBA" id="ARBA00023180"/>
    </source>
</evidence>
<dbReference type="PANTHER" id="PTHR44337">
    <property type="entry name" value="CARCINOEMBRYONIC ANTIGEN-RELATED CELL ADHESION MOLECULE 8"/>
    <property type="match status" value="1"/>
</dbReference>
<dbReference type="AlphaFoldDB" id="A0AAR2J3V2"/>
<dbReference type="SMART" id="SM00409">
    <property type="entry name" value="IG"/>
    <property type="match status" value="1"/>
</dbReference>
<evidence type="ECO:0000259" key="8">
    <source>
        <dbReference type="PROSITE" id="PS50835"/>
    </source>
</evidence>
<dbReference type="InterPro" id="IPR052598">
    <property type="entry name" value="IgSF_CEA-related"/>
</dbReference>
<evidence type="ECO:0000256" key="2">
    <source>
        <dbReference type="ARBA" id="ARBA00023157"/>
    </source>
</evidence>
<dbReference type="Pfam" id="PF13927">
    <property type="entry name" value="Ig_3"/>
    <property type="match status" value="1"/>
</dbReference>
<feature type="region of interest" description="Disordered" evidence="5">
    <location>
        <begin position="488"/>
        <end position="533"/>
    </location>
</feature>
<dbReference type="PROSITE" id="PS50835">
    <property type="entry name" value="IG_LIKE"/>
    <property type="match status" value="2"/>
</dbReference>
<feature type="domain" description="Ig-like" evidence="8">
    <location>
        <begin position="113"/>
        <end position="217"/>
    </location>
</feature>
<dbReference type="Ensembl" id="ENSPNAT00000088159.1">
    <property type="protein sequence ID" value="ENSPNAP00000046645.1"/>
    <property type="gene ID" value="ENSPNAG00000033468.1"/>
</dbReference>
<feature type="chain" id="PRO_5043680914" description="Ig-like domain-containing protein" evidence="7">
    <location>
        <begin position="27"/>
        <end position="533"/>
    </location>
</feature>
<keyword evidence="6" id="KW-1133">Transmembrane helix</keyword>
<feature type="domain" description="Ig-like" evidence="8">
    <location>
        <begin position="305"/>
        <end position="400"/>
    </location>
</feature>
<keyword evidence="2" id="KW-1015">Disulfide bond</keyword>
<dbReference type="InterPro" id="IPR036179">
    <property type="entry name" value="Ig-like_dom_sf"/>
</dbReference>
<dbReference type="SUPFAM" id="SSF48726">
    <property type="entry name" value="Immunoglobulin"/>
    <property type="match status" value="2"/>
</dbReference>
<proteinExistence type="predicted"/>
<keyword evidence="10" id="KW-1185">Reference proteome</keyword>
<sequence length="533" mass="60620">MTKMTFTFDHLLVLLGFCSMWQRTDGQTLGKVVIWGPSEGTVKDIKEFFCKVDEIPEDVSVQYQLIKEGDSKKPIEYTSLSGEPAQFNIFVVSDHDGRYKCKASGHNNTEVLPSYSNSLRFRVIEKIVNAHIVLDPPSEEFWVEESVTLQCNVTGGTYVSYHWLLDNVPVQHHYNRSQNQLTIQSLSTSDSGRYTCVASNQLNYTLFSNSSDFKNVNVKEHVSDPKISFEFVKRENGNFSAVVKCQSEKGTSPINFSLLRNNDNFAEKLDEDLQASFEVPIQLDQNMGFAQCLANDRTRRVLSEPLNITVESVGGAVTMSVDRTVTNNSVVWAVWLRCSVERGTFPEYSWFLNNTRLEKQNLFQHQTNDAVFPVILVPEAAGIYHCEAANAFDTTTRVLSQKWRINKEVMNRVPLTVVIIVFTCFFVVIVAVTACCLYGVVLRKKKARIYNLKEEFTDMRSIYDDIINEDEDDEVNVAVYEEDMDIVEASRIEDSDEDEDEQSSIADEESDEEKNFLDEETIEGAGTEETELD</sequence>
<evidence type="ECO:0000313" key="10">
    <source>
        <dbReference type="Proteomes" id="UP001501920"/>
    </source>
</evidence>
<reference evidence="9" key="3">
    <citation type="submission" date="2025-09" db="UniProtKB">
        <authorList>
            <consortium name="Ensembl"/>
        </authorList>
    </citation>
    <scope>IDENTIFICATION</scope>
</reference>
<dbReference type="InterPro" id="IPR007110">
    <property type="entry name" value="Ig-like_dom"/>
</dbReference>
<accession>A0AAR2J3V2</accession>
<protein>
    <recommendedName>
        <fullName evidence="8">Ig-like domain-containing protein</fullName>
    </recommendedName>
</protein>
<keyword evidence="6" id="KW-0472">Membrane</keyword>
<dbReference type="Pfam" id="PF00047">
    <property type="entry name" value="ig"/>
    <property type="match status" value="1"/>
</dbReference>
<keyword evidence="6" id="KW-0812">Transmembrane</keyword>
<dbReference type="InterPro" id="IPR003598">
    <property type="entry name" value="Ig_sub2"/>
</dbReference>
<dbReference type="CDD" id="cd00096">
    <property type="entry name" value="Ig"/>
    <property type="match status" value="2"/>
</dbReference>
<evidence type="ECO:0000256" key="4">
    <source>
        <dbReference type="ARBA" id="ARBA00023319"/>
    </source>
</evidence>
<feature type="signal peptide" evidence="7">
    <location>
        <begin position="1"/>
        <end position="26"/>
    </location>
</feature>
<feature type="transmembrane region" description="Helical" evidence="6">
    <location>
        <begin position="415"/>
        <end position="441"/>
    </location>
</feature>
<reference evidence="9 10" key="1">
    <citation type="submission" date="2020-10" db="EMBL/GenBank/DDBJ databases">
        <title>Pygocentrus nattereri (red-bellied piranha) genome, fPygNat1, primary haplotype.</title>
        <authorList>
            <person name="Myers G."/>
            <person name="Meyer A."/>
            <person name="Karagic N."/>
            <person name="Pippel M."/>
            <person name="Winkler S."/>
            <person name="Tracey A."/>
            <person name="Wood J."/>
            <person name="Formenti G."/>
            <person name="Howe K."/>
            <person name="Fedrigo O."/>
            <person name="Jarvis E.D."/>
        </authorList>
    </citation>
    <scope>NUCLEOTIDE SEQUENCE [LARGE SCALE GENOMIC DNA]</scope>
</reference>
<name>A0AAR2J3V2_PYGNA</name>
<reference evidence="9" key="2">
    <citation type="submission" date="2025-08" db="UniProtKB">
        <authorList>
            <consortium name="Ensembl"/>
        </authorList>
    </citation>
    <scope>IDENTIFICATION</scope>
</reference>
<dbReference type="Gene3D" id="2.60.40.10">
    <property type="entry name" value="Immunoglobulins"/>
    <property type="match status" value="3"/>
</dbReference>
<dbReference type="Proteomes" id="UP001501920">
    <property type="component" value="Chromosome 15"/>
</dbReference>
<dbReference type="SMART" id="SM00408">
    <property type="entry name" value="IGc2"/>
    <property type="match status" value="2"/>
</dbReference>
<evidence type="ECO:0000313" key="9">
    <source>
        <dbReference type="Ensembl" id="ENSPNAP00000046645.1"/>
    </source>
</evidence>
<evidence type="ECO:0000256" key="5">
    <source>
        <dbReference type="SAM" id="MobiDB-lite"/>
    </source>
</evidence>
<gene>
    <name evidence="9" type="primary">VSIG10</name>
</gene>
<keyword evidence="1 7" id="KW-0732">Signal</keyword>
<keyword evidence="3" id="KW-0325">Glycoprotein</keyword>
<dbReference type="InterPro" id="IPR003599">
    <property type="entry name" value="Ig_sub"/>
</dbReference>
<dbReference type="InterPro" id="IPR013783">
    <property type="entry name" value="Ig-like_fold"/>
</dbReference>
<dbReference type="PANTHER" id="PTHR44337:SF20">
    <property type="entry name" value="CARCINOEMBRYONIC ANTIGEN-RELATED CELL ADHESION MOLECULE 5-RELATED"/>
    <property type="match status" value="1"/>
</dbReference>
<organism evidence="9 10">
    <name type="scientific">Pygocentrus nattereri</name>
    <name type="common">Red-bellied piranha</name>
    <dbReference type="NCBI Taxonomy" id="42514"/>
    <lineage>
        <taxon>Eukaryota</taxon>
        <taxon>Metazoa</taxon>
        <taxon>Chordata</taxon>
        <taxon>Craniata</taxon>
        <taxon>Vertebrata</taxon>
        <taxon>Euteleostomi</taxon>
        <taxon>Actinopterygii</taxon>
        <taxon>Neopterygii</taxon>
        <taxon>Teleostei</taxon>
        <taxon>Ostariophysi</taxon>
        <taxon>Characiformes</taxon>
        <taxon>Characoidei</taxon>
        <taxon>Pygocentrus</taxon>
    </lineage>
</organism>
<evidence type="ECO:0000256" key="1">
    <source>
        <dbReference type="ARBA" id="ARBA00022729"/>
    </source>
</evidence>
<dbReference type="GeneTree" id="ENSGT00530000069282"/>
<evidence type="ECO:0000256" key="6">
    <source>
        <dbReference type="SAM" id="Phobius"/>
    </source>
</evidence>
<dbReference type="InterPro" id="IPR013151">
    <property type="entry name" value="Immunoglobulin_dom"/>
</dbReference>
<keyword evidence="4" id="KW-0393">Immunoglobulin domain</keyword>
<evidence type="ECO:0000256" key="7">
    <source>
        <dbReference type="SAM" id="SignalP"/>
    </source>
</evidence>